<gene>
    <name evidence="2" type="ORF">YH63_011255</name>
</gene>
<reference evidence="2" key="1">
    <citation type="submission" date="2019-04" db="EMBL/GenBank/DDBJ databases">
        <title>Whole genome sequencing of cave bacteria.</title>
        <authorList>
            <person name="Gan H.M."/>
            <person name="Barton H."/>
            <person name="Savka M.A."/>
        </authorList>
    </citation>
    <scope>NUCLEOTIDE SEQUENCE [LARGE SCALE GENOMIC DNA]</scope>
    <source>
        <strain evidence="2">LC387</strain>
    </source>
</reference>
<evidence type="ECO:0000313" key="3">
    <source>
        <dbReference type="Proteomes" id="UP000034832"/>
    </source>
</evidence>
<dbReference type="Gene3D" id="3.40.190.10">
    <property type="entry name" value="Periplasmic binding protein-like II"/>
    <property type="match status" value="1"/>
</dbReference>
<dbReference type="CDD" id="cd13578">
    <property type="entry name" value="PBP2_Bug27"/>
    <property type="match status" value="1"/>
</dbReference>
<dbReference type="PANTHER" id="PTHR42928:SF5">
    <property type="entry name" value="BLR1237 PROTEIN"/>
    <property type="match status" value="1"/>
</dbReference>
<organism evidence="2 3">
    <name type="scientific">Afipia massiliensis</name>
    <dbReference type="NCBI Taxonomy" id="211460"/>
    <lineage>
        <taxon>Bacteria</taxon>
        <taxon>Pseudomonadati</taxon>
        <taxon>Pseudomonadota</taxon>
        <taxon>Alphaproteobacteria</taxon>
        <taxon>Hyphomicrobiales</taxon>
        <taxon>Nitrobacteraceae</taxon>
        <taxon>Afipia</taxon>
    </lineage>
</organism>
<dbReference type="Proteomes" id="UP000034832">
    <property type="component" value="Unassembled WGS sequence"/>
</dbReference>
<dbReference type="RefSeq" id="WP_046827527.1">
    <property type="nucleotide sequence ID" value="NZ_LBIA02000001.1"/>
</dbReference>
<accession>A0A4U6BNH5</accession>
<dbReference type="AlphaFoldDB" id="A0A4U6BNH5"/>
<name>A0A4U6BNH5_9BRAD</name>
<sequence>MPIDTPLTRRSFMTATAALGANLAAPAGLTVPAWAQAAYPARPVRLIVPYAAGGGTDFFARLVATSMSATLGQQIVVENRPGAGTQIGAEAAAKAEPDGYTFLLGDTSTYASNRSLYQKLPYDPQKDFAPISLTGRFAIVLLVNTDKLNVGSVQALIDAAKKAPGSIDYASAGVGSPFHLAAELFAQSSGIKLNHVPYKGAGPALQDLAGGQIGMMFVDFATARSQLNLKSIKAIAVCSPGEFYGLPGVPAVAATVPGFEAWAWQGFSAPAKVSPDIIAKLREAYLKAVNDPANKQKLIDAGIDPLQSTPQEMAAYVASETAKWEKVIKTAGIKLD</sequence>
<proteinExistence type="inferred from homology"/>
<dbReference type="PIRSF" id="PIRSF017082">
    <property type="entry name" value="YflP"/>
    <property type="match status" value="1"/>
</dbReference>
<keyword evidence="3" id="KW-1185">Reference proteome</keyword>
<dbReference type="InterPro" id="IPR005064">
    <property type="entry name" value="BUG"/>
</dbReference>
<dbReference type="OrthoDB" id="7374807at2"/>
<dbReference type="Gene3D" id="3.40.190.150">
    <property type="entry name" value="Bordetella uptake gene, domain 1"/>
    <property type="match status" value="1"/>
</dbReference>
<dbReference type="Pfam" id="PF03401">
    <property type="entry name" value="TctC"/>
    <property type="match status" value="1"/>
</dbReference>
<dbReference type="SUPFAM" id="SSF53850">
    <property type="entry name" value="Periplasmic binding protein-like II"/>
    <property type="match status" value="1"/>
</dbReference>
<protein>
    <submittedName>
        <fullName evidence="2">Tripartite tricarboxylate transporter substrate binding protein</fullName>
    </submittedName>
</protein>
<dbReference type="EMBL" id="LBIA02000001">
    <property type="protein sequence ID" value="TKT71949.1"/>
    <property type="molecule type" value="Genomic_DNA"/>
</dbReference>
<comment type="caution">
    <text evidence="2">The sequence shown here is derived from an EMBL/GenBank/DDBJ whole genome shotgun (WGS) entry which is preliminary data.</text>
</comment>
<dbReference type="PANTHER" id="PTHR42928">
    <property type="entry name" value="TRICARBOXYLATE-BINDING PROTEIN"/>
    <property type="match status" value="1"/>
</dbReference>
<evidence type="ECO:0000313" key="2">
    <source>
        <dbReference type="EMBL" id="TKT71949.1"/>
    </source>
</evidence>
<comment type="similarity">
    <text evidence="1">Belongs to the UPF0065 (bug) family.</text>
</comment>
<dbReference type="InterPro" id="IPR006311">
    <property type="entry name" value="TAT_signal"/>
</dbReference>
<dbReference type="InterPro" id="IPR042100">
    <property type="entry name" value="Bug_dom1"/>
</dbReference>
<evidence type="ECO:0000256" key="1">
    <source>
        <dbReference type="ARBA" id="ARBA00006987"/>
    </source>
</evidence>
<dbReference type="PROSITE" id="PS51318">
    <property type="entry name" value="TAT"/>
    <property type="match status" value="1"/>
</dbReference>
<dbReference type="STRING" id="211460.YH63_07735"/>